<gene>
    <name evidence="1" type="ORF">TNCT_552311</name>
</gene>
<name>A0A8X6LXG8_TRICU</name>
<accession>A0A8X6LXG8</accession>
<protein>
    <submittedName>
        <fullName evidence="1">Uncharacterized protein</fullName>
    </submittedName>
</protein>
<comment type="caution">
    <text evidence="1">The sequence shown here is derived from an EMBL/GenBank/DDBJ whole genome shotgun (WGS) entry which is preliminary data.</text>
</comment>
<reference evidence="1" key="1">
    <citation type="submission" date="2020-07" db="EMBL/GenBank/DDBJ databases">
        <title>Multicomponent nature underlies the extraordinary mechanical properties of spider dragline silk.</title>
        <authorList>
            <person name="Kono N."/>
            <person name="Nakamura H."/>
            <person name="Mori M."/>
            <person name="Yoshida Y."/>
            <person name="Ohtoshi R."/>
            <person name="Malay A.D."/>
            <person name="Moran D.A.P."/>
            <person name="Tomita M."/>
            <person name="Numata K."/>
            <person name="Arakawa K."/>
        </authorList>
    </citation>
    <scope>NUCLEOTIDE SEQUENCE</scope>
</reference>
<evidence type="ECO:0000313" key="1">
    <source>
        <dbReference type="EMBL" id="GFR24262.1"/>
    </source>
</evidence>
<organism evidence="1 2">
    <name type="scientific">Trichonephila clavata</name>
    <name type="common">Joro spider</name>
    <name type="synonym">Nephila clavata</name>
    <dbReference type="NCBI Taxonomy" id="2740835"/>
    <lineage>
        <taxon>Eukaryota</taxon>
        <taxon>Metazoa</taxon>
        <taxon>Ecdysozoa</taxon>
        <taxon>Arthropoda</taxon>
        <taxon>Chelicerata</taxon>
        <taxon>Arachnida</taxon>
        <taxon>Araneae</taxon>
        <taxon>Araneomorphae</taxon>
        <taxon>Entelegynae</taxon>
        <taxon>Araneoidea</taxon>
        <taxon>Nephilidae</taxon>
        <taxon>Trichonephila</taxon>
    </lineage>
</organism>
<keyword evidence="2" id="KW-1185">Reference proteome</keyword>
<evidence type="ECO:0000313" key="2">
    <source>
        <dbReference type="Proteomes" id="UP000887116"/>
    </source>
</evidence>
<dbReference type="AlphaFoldDB" id="A0A8X6LXG8"/>
<sequence>MGDTRGAVHAGVASIQTMEISPFEVQRSVKILKASFSIYSKCDGVYRAGNTLTDYIDTITAANRTSKCLNGVNQLLQNLRKPWSLKFQDMG</sequence>
<dbReference type="Proteomes" id="UP000887116">
    <property type="component" value="Unassembled WGS sequence"/>
</dbReference>
<proteinExistence type="predicted"/>
<dbReference type="EMBL" id="BMAO01018552">
    <property type="protein sequence ID" value="GFR24262.1"/>
    <property type="molecule type" value="Genomic_DNA"/>
</dbReference>